<accession>A0A6C0EVC1</accession>
<sequence>MIPQKGVYTKCEKAENKLPYFWDINRIFRWQTFPEKCPEFGIVVVLKYISVKKEDKKQFGGL</sequence>
<protein>
    <submittedName>
        <fullName evidence="1">Uncharacterized protein</fullName>
    </submittedName>
</protein>
<evidence type="ECO:0000313" key="1">
    <source>
        <dbReference type="EMBL" id="QHT33037.1"/>
    </source>
</evidence>
<dbReference type="AlphaFoldDB" id="A0A6C0EVC1"/>
<proteinExistence type="predicted"/>
<organism evidence="1">
    <name type="scientific">viral metagenome</name>
    <dbReference type="NCBI Taxonomy" id="1070528"/>
    <lineage>
        <taxon>unclassified sequences</taxon>
        <taxon>metagenomes</taxon>
        <taxon>organismal metagenomes</taxon>
    </lineage>
</organism>
<reference evidence="1" key="1">
    <citation type="journal article" date="2020" name="Nature">
        <title>Giant virus diversity and host interactions through global metagenomics.</title>
        <authorList>
            <person name="Schulz F."/>
            <person name="Roux S."/>
            <person name="Paez-Espino D."/>
            <person name="Jungbluth S."/>
            <person name="Walsh D.A."/>
            <person name="Denef V.J."/>
            <person name="McMahon K.D."/>
            <person name="Konstantinidis K.T."/>
            <person name="Eloe-Fadrosh E.A."/>
            <person name="Kyrpides N.C."/>
            <person name="Woyke T."/>
        </authorList>
    </citation>
    <scope>NUCLEOTIDE SEQUENCE</scope>
    <source>
        <strain evidence="1">GVMAG-M-3300009161-34</strain>
    </source>
</reference>
<dbReference type="EMBL" id="MN738957">
    <property type="protein sequence ID" value="QHT33037.1"/>
    <property type="molecule type" value="Genomic_DNA"/>
</dbReference>
<name>A0A6C0EVC1_9ZZZZ</name>